<feature type="domain" description="Major facilitator superfamily (MFS) profile" evidence="9">
    <location>
        <begin position="219"/>
        <end position="411"/>
    </location>
</feature>
<protein>
    <submittedName>
        <fullName evidence="10">MFS transporter</fullName>
    </submittedName>
</protein>
<dbReference type="InterPro" id="IPR020846">
    <property type="entry name" value="MFS_dom"/>
</dbReference>
<evidence type="ECO:0000256" key="2">
    <source>
        <dbReference type="ARBA" id="ARBA00022448"/>
    </source>
</evidence>
<feature type="transmembrane region" description="Helical" evidence="8">
    <location>
        <begin position="17"/>
        <end position="36"/>
    </location>
</feature>
<sequence>MSGWLQRRPLTVIKSNYVTIYAVDGALLPFMSLFLATEHGLSAAEIGIVFAVAGAAAVLSPSPVTFLADAYFRADRLLLALLLLSAVILVGLTFSSGFVWILVLYLAFNVVREPVRPLLDGVFFATQRAVPGIAQVSYHKVRIWGTFGFMVPGVLLFFLLDQQGSMGRLPLLAAGLAIVGLVVTFWLPATEPAHERGEGLLTSMRTLGRAAGELLKRPDTAWFMVAMFLLQVSIAAYSTYYPLLATEEAGIPARWLGLVVNLGVLIELAYMAAFGVLVKWLGWRWLMVVGCAVGALRLVLLAAVPTAGVVVGTQIVHGAVIVCSMVAARVILDRRAPDKIRHTTQGLYSMLVMGSGRIVGSLFGGLGSDHLGPIFWAAAGASGLAALILALSLRGEDEAAKAALAESERGG</sequence>
<feature type="transmembrane region" description="Helical" evidence="8">
    <location>
        <begin position="48"/>
        <end position="72"/>
    </location>
</feature>
<evidence type="ECO:0000256" key="7">
    <source>
        <dbReference type="ARBA" id="ARBA00023136"/>
    </source>
</evidence>
<dbReference type="PANTHER" id="PTHR23522:SF10">
    <property type="entry name" value="3-PHENYLPROPIONIC ACID TRANSPORTER-RELATED"/>
    <property type="match status" value="1"/>
</dbReference>
<keyword evidence="2" id="KW-0813">Transport</keyword>
<evidence type="ECO:0000256" key="5">
    <source>
        <dbReference type="ARBA" id="ARBA00022692"/>
    </source>
</evidence>
<dbReference type="InterPro" id="IPR036259">
    <property type="entry name" value="MFS_trans_sf"/>
</dbReference>
<evidence type="ECO:0000259" key="9">
    <source>
        <dbReference type="PROSITE" id="PS50850"/>
    </source>
</evidence>
<comment type="subcellular location">
    <subcellularLocation>
        <location evidence="1">Cell inner membrane</location>
        <topology evidence="1">Multi-pass membrane protein</topology>
    </subcellularLocation>
</comment>
<feature type="transmembrane region" description="Helical" evidence="8">
    <location>
        <begin position="221"/>
        <end position="243"/>
    </location>
</feature>
<proteinExistence type="predicted"/>
<dbReference type="Proteomes" id="UP001595699">
    <property type="component" value="Unassembled WGS sequence"/>
</dbReference>
<evidence type="ECO:0000256" key="4">
    <source>
        <dbReference type="ARBA" id="ARBA00022519"/>
    </source>
</evidence>
<feature type="transmembrane region" description="Helical" evidence="8">
    <location>
        <begin position="169"/>
        <end position="187"/>
    </location>
</feature>
<dbReference type="SUPFAM" id="SSF103473">
    <property type="entry name" value="MFS general substrate transporter"/>
    <property type="match status" value="1"/>
</dbReference>
<gene>
    <name evidence="10" type="ORF">ACFOUW_14630</name>
</gene>
<dbReference type="PROSITE" id="PS50850">
    <property type="entry name" value="MFS"/>
    <property type="match status" value="1"/>
</dbReference>
<feature type="transmembrane region" description="Helical" evidence="8">
    <location>
        <begin position="141"/>
        <end position="160"/>
    </location>
</feature>
<dbReference type="InterPro" id="IPR024989">
    <property type="entry name" value="MFS_assoc_dom"/>
</dbReference>
<evidence type="ECO:0000313" key="10">
    <source>
        <dbReference type="EMBL" id="MFC3762075.1"/>
    </source>
</evidence>
<evidence type="ECO:0000313" key="11">
    <source>
        <dbReference type="Proteomes" id="UP001595699"/>
    </source>
</evidence>
<evidence type="ECO:0000256" key="8">
    <source>
        <dbReference type="SAM" id="Phobius"/>
    </source>
</evidence>
<feature type="transmembrane region" description="Helical" evidence="8">
    <location>
        <begin position="255"/>
        <end position="278"/>
    </location>
</feature>
<feature type="transmembrane region" description="Helical" evidence="8">
    <location>
        <begin position="374"/>
        <end position="393"/>
    </location>
</feature>
<dbReference type="Gene3D" id="1.20.1250.20">
    <property type="entry name" value="MFS general substrate transporter like domains"/>
    <property type="match status" value="2"/>
</dbReference>
<feature type="transmembrane region" description="Helical" evidence="8">
    <location>
        <begin position="298"/>
        <end position="327"/>
    </location>
</feature>
<keyword evidence="3" id="KW-1003">Cell membrane</keyword>
<dbReference type="EMBL" id="JBHRZH010000012">
    <property type="protein sequence ID" value="MFC3762075.1"/>
    <property type="molecule type" value="Genomic_DNA"/>
</dbReference>
<comment type="caution">
    <text evidence="10">The sequence shown here is derived from an EMBL/GenBank/DDBJ whole genome shotgun (WGS) entry which is preliminary data.</text>
</comment>
<evidence type="ECO:0000256" key="3">
    <source>
        <dbReference type="ARBA" id="ARBA00022475"/>
    </source>
</evidence>
<keyword evidence="5 8" id="KW-0812">Transmembrane</keyword>
<dbReference type="Pfam" id="PF12832">
    <property type="entry name" value="MFS_1_like"/>
    <property type="match status" value="1"/>
</dbReference>
<keyword evidence="11" id="KW-1185">Reference proteome</keyword>
<reference evidence="11" key="1">
    <citation type="journal article" date="2019" name="Int. J. Syst. Evol. Microbiol.">
        <title>The Global Catalogue of Microorganisms (GCM) 10K type strain sequencing project: providing services to taxonomists for standard genome sequencing and annotation.</title>
        <authorList>
            <consortium name="The Broad Institute Genomics Platform"/>
            <consortium name="The Broad Institute Genome Sequencing Center for Infectious Disease"/>
            <person name="Wu L."/>
            <person name="Ma J."/>
        </authorList>
    </citation>
    <scope>NUCLEOTIDE SEQUENCE [LARGE SCALE GENOMIC DNA]</scope>
    <source>
        <strain evidence="11">CGMCC 4.7241</strain>
    </source>
</reference>
<name>A0ABV7YEJ8_9ACTN</name>
<feature type="transmembrane region" description="Helical" evidence="8">
    <location>
        <begin position="79"/>
        <end position="108"/>
    </location>
</feature>
<organism evidence="10 11">
    <name type="scientific">Tenggerimyces flavus</name>
    <dbReference type="NCBI Taxonomy" id="1708749"/>
    <lineage>
        <taxon>Bacteria</taxon>
        <taxon>Bacillati</taxon>
        <taxon>Actinomycetota</taxon>
        <taxon>Actinomycetes</taxon>
        <taxon>Propionibacteriales</taxon>
        <taxon>Nocardioidaceae</taxon>
        <taxon>Tenggerimyces</taxon>
    </lineage>
</organism>
<keyword evidence="6 8" id="KW-1133">Transmembrane helix</keyword>
<keyword evidence="7 8" id="KW-0472">Membrane</keyword>
<evidence type="ECO:0000256" key="1">
    <source>
        <dbReference type="ARBA" id="ARBA00004429"/>
    </source>
</evidence>
<dbReference type="PANTHER" id="PTHR23522">
    <property type="entry name" value="BLL5896 PROTEIN"/>
    <property type="match status" value="1"/>
</dbReference>
<feature type="transmembrane region" description="Helical" evidence="8">
    <location>
        <begin position="347"/>
        <end position="368"/>
    </location>
</feature>
<accession>A0ABV7YEJ8</accession>
<dbReference type="RefSeq" id="WP_205120621.1">
    <property type="nucleotide sequence ID" value="NZ_JAFBCM010000001.1"/>
</dbReference>
<evidence type="ECO:0000256" key="6">
    <source>
        <dbReference type="ARBA" id="ARBA00022989"/>
    </source>
</evidence>
<keyword evidence="4" id="KW-0997">Cell inner membrane</keyword>